<dbReference type="EMBL" id="JAGMUV010000013">
    <property type="protein sequence ID" value="KAH7136392.1"/>
    <property type="molecule type" value="Genomic_DNA"/>
</dbReference>
<evidence type="ECO:0000313" key="1">
    <source>
        <dbReference type="EMBL" id="KAH7136392.1"/>
    </source>
</evidence>
<sequence>MGHMNLDSKKPGGPPQSATIVGWDHHLIIKGFSCTNRPDAVSFNVGEFLHKLYNGQGLAPLKYGYHTITENAGEGIGMTLQLSFAVEDGTTISIDAALRSFCHKFFNASDHSVCQQLSTFGMYGFSPQEEKIKYFWYEAMFKWMGSYRVEKLADIEANLAAARSSGTLGSWIPSWTGGLLFALSLGGTWAATRMFGPPVAQEIHPEIIGTIHNIMIDVARDKSQSAYDTARSARTQCMMIVNIMERVVTTLNETPTNDRPQMVLHRDATMHLIGLFESGYGAVTVCVDAVLAFQKARELHAMNLLYATVRSATTGLNFIALAEVAEIPQVTVWTSGFSFLFSVGQMIFSAGKTYETEQQRQKWDKVAVFVAASMRIAQGCEYYLRWTYNSGVSNGEHTSQYYNELRDLMQDMGASEPLPEDCTPEAIRARLVQCADTLNVQKEKLIDSLT</sequence>
<reference evidence="1" key="1">
    <citation type="journal article" date="2021" name="Nat. Commun.">
        <title>Genetic determinants of endophytism in the Arabidopsis root mycobiome.</title>
        <authorList>
            <person name="Mesny F."/>
            <person name="Miyauchi S."/>
            <person name="Thiergart T."/>
            <person name="Pickel B."/>
            <person name="Atanasova L."/>
            <person name="Karlsson M."/>
            <person name="Huettel B."/>
            <person name="Barry K.W."/>
            <person name="Haridas S."/>
            <person name="Chen C."/>
            <person name="Bauer D."/>
            <person name="Andreopoulos W."/>
            <person name="Pangilinan J."/>
            <person name="LaButti K."/>
            <person name="Riley R."/>
            <person name="Lipzen A."/>
            <person name="Clum A."/>
            <person name="Drula E."/>
            <person name="Henrissat B."/>
            <person name="Kohler A."/>
            <person name="Grigoriev I.V."/>
            <person name="Martin F.M."/>
            <person name="Hacquard S."/>
        </authorList>
    </citation>
    <scope>NUCLEOTIDE SEQUENCE</scope>
    <source>
        <strain evidence="1">MPI-CAGE-AT-0147</strain>
    </source>
</reference>
<accession>A0A9P9EFZ6</accession>
<keyword evidence="2" id="KW-1185">Reference proteome</keyword>
<dbReference type="AlphaFoldDB" id="A0A9P9EFZ6"/>
<protein>
    <submittedName>
        <fullName evidence="1">Uncharacterized protein</fullName>
    </submittedName>
</protein>
<evidence type="ECO:0000313" key="2">
    <source>
        <dbReference type="Proteomes" id="UP000738349"/>
    </source>
</evidence>
<proteinExistence type="predicted"/>
<name>A0A9P9EFZ6_9HYPO</name>
<dbReference type="OrthoDB" id="5386455at2759"/>
<gene>
    <name evidence="1" type="ORF">EDB81DRAFT_802068</name>
</gene>
<comment type="caution">
    <text evidence="1">The sequence shown here is derived from an EMBL/GenBank/DDBJ whole genome shotgun (WGS) entry which is preliminary data.</text>
</comment>
<organism evidence="1 2">
    <name type="scientific">Dactylonectria macrodidyma</name>
    <dbReference type="NCBI Taxonomy" id="307937"/>
    <lineage>
        <taxon>Eukaryota</taxon>
        <taxon>Fungi</taxon>
        <taxon>Dikarya</taxon>
        <taxon>Ascomycota</taxon>
        <taxon>Pezizomycotina</taxon>
        <taxon>Sordariomycetes</taxon>
        <taxon>Hypocreomycetidae</taxon>
        <taxon>Hypocreales</taxon>
        <taxon>Nectriaceae</taxon>
        <taxon>Dactylonectria</taxon>
    </lineage>
</organism>
<dbReference type="Proteomes" id="UP000738349">
    <property type="component" value="Unassembled WGS sequence"/>
</dbReference>